<dbReference type="Proteomes" id="UP001497516">
    <property type="component" value="Chromosome 7"/>
</dbReference>
<feature type="compositionally biased region" description="Low complexity" evidence="1">
    <location>
        <begin position="474"/>
        <end position="497"/>
    </location>
</feature>
<sequence>MEFTLLCNLGGPRNAGISLRLRLLHVWPSKSPGDNMIYNYCTLWTDETGMLIQGVSPTSMAAGIRRNLSVGMIYVIKSFALSNPPYQYRSCSFDLALGLSPSTSFLPCALPAESFPVDAYEFVVFSQLGIRAGNHRYLTDVVGQLHSISGISHKITNNGPLSSKRLLLRMKVDRRSRLPSGMSFRRYDYVLSSSVATRIAVNPPVPKAYYLASRFAEKHETVASLPVEFATAADATTDADRRTKTLGAVSKRRDDSFWCPKDWQLDEEQTRVNYKLLLTLRDDSWQYVKFDCRLSLPGPTGFSSGEFLVTQVIPLDDPTVVGDLLEFSSSPSPSLGAVSSAGGPSGSSRAAKGKEKVSDSIPIEALAVPFNIADQQDLIERFPSPATRILRDPIPASVGSEDIDAGSRILGDSQLSVMGVQVGSILPTATASSAVQSSAPSVQSATSMVPKRSARIDESMSPQDVGCDSSMPASKILKPSPKSSPGKPLGSTAASPSASLLVSPLARIKVEKLDAADVAQVSHGGPSQAGVSMERDSSVDSQKNSAAKRALFKK</sequence>
<feature type="region of interest" description="Disordered" evidence="1">
    <location>
        <begin position="517"/>
        <end position="554"/>
    </location>
</feature>
<dbReference type="PANTHER" id="PTHR47165">
    <property type="entry name" value="OS03G0429900 PROTEIN"/>
    <property type="match status" value="1"/>
</dbReference>
<protein>
    <submittedName>
        <fullName evidence="2">Uncharacterized protein</fullName>
    </submittedName>
</protein>
<dbReference type="AlphaFoldDB" id="A0AAV2FV54"/>
<feature type="region of interest" description="Disordered" evidence="1">
    <location>
        <begin position="329"/>
        <end position="355"/>
    </location>
</feature>
<reference evidence="2 3" key="1">
    <citation type="submission" date="2024-04" db="EMBL/GenBank/DDBJ databases">
        <authorList>
            <person name="Fracassetti M."/>
        </authorList>
    </citation>
    <scope>NUCLEOTIDE SEQUENCE [LARGE SCALE GENOMIC DNA]</scope>
</reference>
<feature type="region of interest" description="Disordered" evidence="1">
    <location>
        <begin position="432"/>
        <end position="497"/>
    </location>
</feature>
<dbReference type="EMBL" id="OZ034820">
    <property type="protein sequence ID" value="CAL1402221.1"/>
    <property type="molecule type" value="Genomic_DNA"/>
</dbReference>
<accession>A0AAV2FV54</accession>
<feature type="compositionally biased region" description="Low complexity" evidence="1">
    <location>
        <begin position="432"/>
        <end position="447"/>
    </location>
</feature>
<evidence type="ECO:0000256" key="1">
    <source>
        <dbReference type="SAM" id="MobiDB-lite"/>
    </source>
</evidence>
<proteinExistence type="predicted"/>
<evidence type="ECO:0000313" key="3">
    <source>
        <dbReference type="Proteomes" id="UP001497516"/>
    </source>
</evidence>
<name>A0AAV2FV54_9ROSI</name>
<organism evidence="2 3">
    <name type="scientific">Linum trigynum</name>
    <dbReference type="NCBI Taxonomy" id="586398"/>
    <lineage>
        <taxon>Eukaryota</taxon>
        <taxon>Viridiplantae</taxon>
        <taxon>Streptophyta</taxon>
        <taxon>Embryophyta</taxon>
        <taxon>Tracheophyta</taxon>
        <taxon>Spermatophyta</taxon>
        <taxon>Magnoliopsida</taxon>
        <taxon>eudicotyledons</taxon>
        <taxon>Gunneridae</taxon>
        <taxon>Pentapetalae</taxon>
        <taxon>rosids</taxon>
        <taxon>fabids</taxon>
        <taxon>Malpighiales</taxon>
        <taxon>Linaceae</taxon>
        <taxon>Linum</taxon>
    </lineage>
</organism>
<feature type="compositionally biased region" description="Low complexity" evidence="1">
    <location>
        <begin position="329"/>
        <end position="350"/>
    </location>
</feature>
<dbReference type="PANTHER" id="PTHR47165:SF4">
    <property type="entry name" value="OS03G0429900 PROTEIN"/>
    <property type="match status" value="1"/>
</dbReference>
<keyword evidence="3" id="KW-1185">Reference proteome</keyword>
<evidence type="ECO:0000313" key="2">
    <source>
        <dbReference type="EMBL" id="CAL1402221.1"/>
    </source>
</evidence>
<gene>
    <name evidence="2" type="ORF">LTRI10_LOCUS42238</name>
</gene>